<keyword evidence="2" id="KW-1185">Reference proteome</keyword>
<proteinExistence type="predicted"/>
<reference evidence="1" key="1">
    <citation type="submission" date="2023-06" db="EMBL/GenBank/DDBJ databases">
        <title>Egi l300058.</title>
        <authorList>
            <person name="Gao L."/>
            <person name="Fang B.-Z."/>
            <person name="Li W.-J."/>
        </authorList>
    </citation>
    <scope>NUCLEOTIDE SEQUENCE</scope>
    <source>
        <strain evidence="1">EGI L300058</strain>
    </source>
</reference>
<comment type="caution">
    <text evidence="1">The sequence shown here is derived from an EMBL/GenBank/DDBJ whole genome shotgun (WGS) entry which is preliminary data.</text>
</comment>
<dbReference type="RefSeq" id="WP_301141247.1">
    <property type="nucleotide sequence ID" value="NZ_JAUHQA010000001.1"/>
</dbReference>
<dbReference type="Proteomes" id="UP001172708">
    <property type="component" value="Unassembled WGS sequence"/>
</dbReference>
<evidence type="ECO:0000313" key="2">
    <source>
        <dbReference type="Proteomes" id="UP001172708"/>
    </source>
</evidence>
<dbReference type="EMBL" id="JAUHQA010000001">
    <property type="protein sequence ID" value="MDN4479988.1"/>
    <property type="molecule type" value="Genomic_DNA"/>
</dbReference>
<gene>
    <name evidence="1" type="ORF">QQX02_03500</name>
</gene>
<protein>
    <submittedName>
        <fullName evidence="1">Uncharacterized protein</fullName>
    </submittedName>
</protein>
<organism evidence="1 2">
    <name type="scientific">Demequina muriae</name>
    <dbReference type="NCBI Taxonomy" id="3051664"/>
    <lineage>
        <taxon>Bacteria</taxon>
        <taxon>Bacillati</taxon>
        <taxon>Actinomycetota</taxon>
        <taxon>Actinomycetes</taxon>
        <taxon>Micrococcales</taxon>
        <taxon>Demequinaceae</taxon>
        <taxon>Demequina</taxon>
    </lineage>
</organism>
<evidence type="ECO:0000313" key="1">
    <source>
        <dbReference type="EMBL" id="MDN4479988.1"/>
    </source>
</evidence>
<name>A0ABT8GEY3_9MICO</name>
<sequence length="281" mass="29545">MAKRRRGGGVAALAVLVVAGGAAIVWGPGLWERYGDRVLPSGQCTVTLGDRTDTKTAEQANNIAIIVTGSLRHGMPARAASIAVATAIQESTLRNIDYGDRDSVGLFQQRPSQGWGSVEEILDPYYSTDQFYEALRDISNWPELDITVAAQAVQRSAFPDAYADHEEEGRLWASALTGHGGEVTCDLGDASTTTARAFTDRVAADFGDAVSLQVADINADATVLTPAGADATLAQAVQQWAVAVAAVEGVTGAVRDDQAWLRDADAVSPEGDGTLIAIRTD</sequence>
<accession>A0ABT8GEY3</accession>